<feature type="repeat" description="PPR" evidence="3">
    <location>
        <begin position="291"/>
        <end position="325"/>
    </location>
</feature>
<keyword evidence="6" id="KW-1185">Reference proteome</keyword>
<evidence type="ECO:0000256" key="2">
    <source>
        <dbReference type="ARBA" id="ARBA00022737"/>
    </source>
</evidence>
<dbReference type="InterPro" id="IPR046960">
    <property type="entry name" value="PPR_At4g14850-like_plant"/>
</dbReference>
<proteinExistence type="inferred from homology"/>
<evidence type="ECO:0000256" key="1">
    <source>
        <dbReference type="ARBA" id="ARBA00006643"/>
    </source>
</evidence>
<evidence type="ECO:0000313" key="5">
    <source>
        <dbReference type="EMBL" id="KAL3714389.1"/>
    </source>
</evidence>
<protein>
    <recommendedName>
        <fullName evidence="4">DYW domain-containing protein</fullName>
    </recommendedName>
</protein>
<dbReference type="InterPro" id="IPR046849">
    <property type="entry name" value="E2_motif"/>
</dbReference>
<dbReference type="InterPro" id="IPR011990">
    <property type="entry name" value="TPR-like_helical_dom_sf"/>
</dbReference>
<dbReference type="PROSITE" id="PS51375">
    <property type="entry name" value="PPR"/>
    <property type="match status" value="1"/>
</dbReference>
<dbReference type="Gene3D" id="1.25.40.10">
    <property type="entry name" value="Tetratricopeptide repeat domain"/>
    <property type="match status" value="3"/>
</dbReference>
<dbReference type="Pfam" id="PF14432">
    <property type="entry name" value="DYW_deaminase"/>
    <property type="match status" value="1"/>
</dbReference>
<comment type="caution">
    <text evidence="5">The sequence shown here is derived from an EMBL/GenBank/DDBJ whole genome shotgun (WGS) entry which is preliminary data.</text>
</comment>
<dbReference type="Proteomes" id="UP001634007">
    <property type="component" value="Unassembled WGS sequence"/>
</dbReference>
<sequence>MCWVCILIDSFAKGSADFVSAHKVFVKMPKRNVVAWTLMMTRCTQLDCLKKAVDMFLDMLVSGTVADRFTPKAVQLHSWVIRSGLASYVSVGCSLADMYVKCVAGASPHDSRKDILKLKGTRSIKLFSEMIKSPVRPNHFALATVLKACESTCDVDLGIQIYVLAIKLGFASDTCVGNSLVAMYSRLGPMEDVQRAFDALFEENLIFYNTLVDAYAKSLESDQAFELLHEIERGIGTSAFTFASLLSGAAYIGASGKGKQIHARMVKSGLDSNQFISNALTLFFCGRREKIIIAWASMITNFTKYGFVARTLDTFSKMLKAGVRPNEITYVAVLSSCSYVGLISDGSKHFRSMYTEHGISGSLVDALQFINSTLFRADTLVWCTYLGACRVHGNVELAKQAVAMIFGQEPANPASYVLLSKMCASAVHKFYVGDTSHPKAQEIYDELDRLASRIKKLGYFLNTEFVLYDVEEGQKEQYLLQHREKIAVLFGLIGTSSLKSVRVFKNLRICRDCHSVLKISQWQPEDL</sequence>
<dbReference type="AlphaFoldDB" id="A0ABD3IK60"/>
<feature type="domain" description="DYW" evidence="4">
    <location>
        <begin position="458"/>
        <end position="519"/>
    </location>
</feature>
<dbReference type="InterPro" id="IPR032867">
    <property type="entry name" value="DYW_dom"/>
</dbReference>
<dbReference type="InterPro" id="IPR002885">
    <property type="entry name" value="PPR_rpt"/>
</dbReference>
<evidence type="ECO:0000313" key="6">
    <source>
        <dbReference type="Proteomes" id="UP001634007"/>
    </source>
</evidence>
<dbReference type="GO" id="GO:0099402">
    <property type="term" value="P:plant organ development"/>
    <property type="evidence" value="ECO:0007669"/>
    <property type="project" value="UniProtKB-ARBA"/>
</dbReference>
<gene>
    <name evidence="5" type="ORF">ACJRO7_006334</name>
</gene>
<dbReference type="FunFam" id="1.25.40.10:FF:000158">
    <property type="entry name" value="pentatricopeptide repeat-containing protein At2g33680"/>
    <property type="match status" value="1"/>
</dbReference>
<reference evidence="5 6" key="1">
    <citation type="submission" date="2024-11" db="EMBL/GenBank/DDBJ databases">
        <title>Chromosome-level genome assembly of Eucalyptus globulus Labill. provides insights into its genome evolution.</title>
        <authorList>
            <person name="Li X."/>
        </authorList>
    </citation>
    <scope>NUCLEOTIDE SEQUENCE [LARGE SCALE GENOMIC DNA]</scope>
    <source>
        <strain evidence="5">CL2024</strain>
        <tissue evidence="5">Fresh tender leaves</tissue>
    </source>
</reference>
<comment type="similarity">
    <text evidence="1">Belongs to the PPR family. PCMP-H subfamily.</text>
</comment>
<dbReference type="PANTHER" id="PTHR47926:SF522">
    <property type="entry name" value="TETRATRICOPEPTIDE REPEAT-LIKE SUPERFAMILY PROTEIN"/>
    <property type="match status" value="1"/>
</dbReference>
<keyword evidence="2" id="KW-0677">Repeat</keyword>
<evidence type="ECO:0000259" key="4">
    <source>
        <dbReference type="Pfam" id="PF14432"/>
    </source>
</evidence>
<dbReference type="PANTHER" id="PTHR47926">
    <property type="entry name" value="PENTATRICOPEPTIDE REPEAT-CONTAINING PROTEIN"/>
    <property type="match status" value="1"/>
</dbReference>
<dbReference type="Pfam" id="PF20430">
    <property type="entry name" value="Eplus_motif"/>
    <property type="match status" value="1"/>
</dbReference>
<evidence type="ECO:0000256" key="3">
    <source>
        <dbReference type="PROSITE-ProRule" id="PRU00708"/>
    </source>
</evidence>
<organism evidence="5 6">
    <name type="scientific">Eucalyptus globulus</name>
    <name type="common">Tasmanian blue gum</name>
    <dbReference type="NCBI Taxonomy" id="34317"/>
    <lineage>
        <taxon>Eukaryota</taxon>
        <taxon>Viridiplantae</taxon>
        <taxon>Streptophyta</taxon>
        <taxon>Embryophyta</taxon>
        <taxon>Tracheophyta</taxon>
        <taxon>Spermatophyta</taxon>
        <taxon>Magnoliopsida</taxon>
        <taxon>eudicotyledons</taxon>
        <taxon>Gunneridae</taxon>
        <taxon>Pentapetalae</taxon>
        <taxon>rosids</taxon>
        <taxon>malvids</taxon>
        <taxon>Myrtales</taxon>
        <taxon>Myrtaceae</taxon>
        <taxon>Myrtoideae</taxon>
        <taxon>Eucalypteae</taxon>
        <taxon>Eucalyptus</taxon>
    </lineage>
</organism>
<name>A0ABD3IK60_EUCGL</name>
<dbReference type="Pfam" id="PF01535">
    <property type="entry name" value="PPR"/>
    <property type="match status" value="2"/>
</dbReference>
<dbReference type="EMBL" id="JBJKBG010000011">
    <property type="protein sequence ID" value="KAL3714389.1"/>
    <property type="molecule type" value="Genomic_DNA"/>
</dbReference>
<accession>A0ABD3IK60</accession>